<dbReference type="InterPro" id="IPR011990">
    <property type="entry name" value="TPR-like_helical_dom_sf"/>
</dbReference>
<dbReference type="Pfam" id="PF16969">
    <property type="entry name" value="SRP68"/>
    <property type="match status" value="1"/>
</dbReference>
<evidence type="ECO:0000256" key="5">
    <source>
        <dbReference type="ARBA" id="ARBA00022490"/>
    </source>
</evidence>
<evidence type="ECO:0000313" key="13">
    <source>
        <dbReference type="EMBL" id="JAG37916.1"/>
    </source>
</evidence>
<evidence type="ECO:0000256" key="11">
    <source>
        <dbReference type="ARBA" id="ARBA00029498"/>
    </source>
</evidence>
<dbReference type="GO" id="GO:0005786">
    <property type="term" value="C:signal recognition particle, endoplasmic reticulum targeting"/>
    <property type="evidence" value="ECO:0007669"/>
    <property type="project" value="UniProtKB-KW"/>
</dbReference>
<dbReference type="InterPro" id="IPR026258">
    <property type="entry name" value="SRP68"/>
</dbReference>
<evidence type="ECO:0000256" key="2">
    <source>
        <dbReference type="ARBA" id="ARBA00004496"/>
    </source>
</evidence>
<keyword evidence="7 12" id="KW-0694">RNA-binding</keyword>
<organism evidence="13">
    <name type="scientific">Lygus hesperus</name>
    <name type="common">Western plant bug</name>
    <dbReference type="NCBI Taxonomy" id="30085"/>
    <lineage>
        <taxon>Eukaryota</taxon>
        <taxon>Metazoa</taxon>
        <taxon>Ecdysozoa</taxon>
        <taxon>Arthropoda</taxon>
        <taxon>Hexapoda</taxon>
        <taxon>Insecta</taxon>
        <taxon>Pterygota</taxon>
        <taxon>Neoptera</taxon>
        <taxon>Paraneoptera</taxon>
        <taxon>Hemiptera</taxon>
        <taxon>Heteroptera</taxon>
        <taxon>Panheteroptera</taxon>
        <taxon>Cimicomorpha</taxon>
        <taxon>Miridae</taxon>
        <taxon>Mirini</taxon>
        <taxon>Lygus</taxon>
    </lineage>
</organism>
<dbReference type="GO" id="GO:0005783">
    <property type="term" value="C:endoplasmic reticulum"/>
    <property type="evidence" value="ECO:0007669"/>
    <property type="project" value="UniProtKB-SubCell"/>
</dbReference>
<keyword evidence="5 12" id="KW-0963">Cytoplasm</keyword>
<evidence type="ECO:0000256" key="6">
    <source>
        <dbReference type="ARBA" id="ARBA00022824"/>
    </source>
</evidence>
<reference evidence="13" key="2">
    <citation type="submission" date="2014-07" db="EMBL/GenBank/DDBJ databases">
        <authorList>
            <person name="Hull J."/>
        </authorList>
    </citation>
    <scope>NUCLEOTIDE SEQUENCE</scope>
</reference>
<evidence type="ECO:0000256" key="4">
    <source>
        <dbReference type="ARBA" id="ARBA00009352"/>
    </source>
</evidence>
<dbReference type="GO" id="GO:0005047">
    <property type="term" value="F:signal recognition particle binding"/>
    <property type="evidence" value="ECO:0007669"/>
    <property type="project" value="InterPro"/>
</dbReference>
<dbReference type="GO" id="GO:0005730">
    <property type="term" value="C:nucleolus"/>
    <property type="evidence" value="ECO:0007669"/>
    <property type="project" value="UniProtKB-SubCell"/>
</dbReference>
<dbReference type="Gene3D" id="1.10.3450.40">
    <property type="entry name" value="Signal recognition particle, SRP68 subunit, RNA-binding domain"/>
    <property type="match status" value="1"/>
</dbReference>
<proteinExistence type="inferred from homology"/>
<sequence>MVVANTPVLVEDQEESQTLVEGPVFTLEILKIISDSQQQHGLRHSDYQRYRGYCTRRIRRLRKTLHLPQGDKRHFKRRDVTEAHLKDEKFLYIPLMLAERAWGYAMQLRQESNTEPRKRFHLISKLRKAVTYAEQLDGLCQSELCDARSKLEAQAYLSFLKGTLHFELKAWKEAMDNLQQAQVVYEKLSALVDENDHSIYKAKCEDLTPSLRYCSYSIGDNTAISDLKSLQGAVQGDMLDTLDRLMVDARLKSAGSKREVSWRGKSIPVSIASVSSFLMAEEEMPQAIEDPTQANIDQIERHIISCKDAIGLVRDEINALKSKSTSEVASVKSLQLLMSYLQHIRLSRSNQRTLLMIAKLSKPEDDSKKSKPQDFIRLYELILQNLAEMQNLQGVEDDEEYQKTLESSIAAYKAFRCYYIAEALMAAKKFREALALYQKAASYCSSLSKSAALYDQLNEIRIKAESAKSSCLARAVLQEADDVKAGVPSAGSSNDRKNAPRAPLIDSLDVYCEDPKLASKNASIIRLPPDMQPIPAKPLYFDVAMNHLTLPSVDSVLDAKKAAKGGPSLTGFVKGLWGWGGNK</sequence>
<gene>
    <name evidence="13" type="primary">Srp68</name>
    <name evidence="13" type="ORF">CM83_78734</name>
    <name evidence="14" type="ORF">g.73804</name>
</gene>
<dbReference type="FunFam" id="1.10.3450.40:FF:000001">
    <property type="entry name" value="Signal recognition particle subunit SRP68"/>
    <property type="match status" value="1"/>
</dbReference>
<keyword evidence="6" id="KW-0256">Endoplasmic reticulum</keyword>
<comment type="function">
    <text evidence="12">Component of the signal recognition particle (SRP) complex, a ribonucleoprotein complex that mediates the cotranslational targeting of secretory and membrane proteins to the endoplasmic reticulum (ER). The SRP complex interacts with the signal sequence in nascent secretory and membrane proteins and directs them to the membrane of the ER.</text>
</comment>
<dbReference type="InterPro" id="IPR019734">
    <property type="entry name" value="TPR_rpt"/>
</dbReference>
<dbReference type="PANTHER" id="PTHR12860:SF0">
    <property type="entry name" value="SIGNAL RECOGNITION PARTICLE SUBUNIT SRP68"/>
    <property type="match status" value="1"/>
</dbReference>
<dbReference type="GO" id="GO:0006614">
    <property type="term" value="P:SRP-dependent cotranslational protein targeting to membrane"/>
    <property type="evidence" value="ECO:0007669"/>
    <property type="project" value="InterPro"/>
</dbReference>
<comment type="subcellular location">
    <subcellularLocation>
        <location evidence="2 12">Cytoplasm</location>
    </subcellularLocation>
    <subcellularLocation>
        <location evidence="1">Endoplasmic reticulum</location>
    </subcellularLocation>
    <subcellularLocation>
        <location evidence="3">Nucleus</location>
        <location evidence="3">Nucleolus</location>
    </subcellularLocation>
</comment>
<keyword evidence="8 12" id="KW-0733">Signal recognition particle</keyword>
<dbReference type="AlphaFoldDB" id="A0A0A9Z217"/>
<dbReference type="GO" id="GO:0005829">
    <property type="term" value="C:cytosol"/>
    <property type="evidence" value="ECO:0007669"/>
    <property type="project" value="UniProtKB-ARBA"/>
</dbReference>
<dbReference type="EMBL" id="GBHO01005688">
    <property type="protein sequence ID" value="JAG37916.1"/>
    <property type="molecule type" value="Transcribed_RNA"/>
</dbReference>
<dbReference type="InterPro" id="IPR034652">
    <property type="entry name" value="SRP68-RBD"/>
</dbReference>
<dbReference type="SMART" id="SM00028">
    <property type="entry name" value="TPR"/>
    <property type="match status" value="2"/>
</dbReference>
<evidence type="ECO:0000256" key="3">
    <source>
        <dbReference type="ARBA" id="ARBA00004604"/>
    </source>
</evidence>
<dbReference type="PIRSF" id="PIRSF038995">
    <property type="entry name" value="SRP68"/>
    <property type="match status" value="1"/>
</dbReference>
<dbReference type="InterPro" id="IPR038253">
    <property type="entry name" value="SRP68_N_sf"/>
</dbReference>
<evidence type="ECO:0000256" key="1">
    <source>
        <dbReference type="ARBA" id="ARBA00004240"/>
    </source>
</evidence>
<reference evidence="13" key="1">
    <citation type="journal article" date="2014" name="PLoS ONE">
        <title>Transcriptome-Based Identification of ABC Transporters in the Western Tarnished Plant Bug Lygus hesperus.</title>
        <authorList>
            <person name="Hull J.J."/>
            <person name="Chaney K."/>
            <person name="Geib S.M."/>
            <person name="Fabrick J.A."/>
            <person name="Brent C.S."/>
            <person name="Walsh D."/>
            <person name="Lavine L.C."/>
        </authorList>
    </citation>
    <scope>NUCLEOTIDE SEQUENCE</scope>
</reference>
<dbReference type="GO" id="GO:0030942">
    <property type="term" value="F:endoplasmic reticulum signal peptide binding"/>
    <property type="evidence" value="ECO:0007669"/>
    <property type="project" value="InterPro"/>
</dbReference>
<evidence type="ECO:0000256" key="7">
    <source>
        <dbReference type="ARBA" id="ARBA00022884"/>
    </source>
</evidence>
<keyword evidence="9" id="KW-0539">Nucleus</keyword>
<dbReference type="CDD" id="cd15481">
    <property type="entry name" value="SRP68-RBD"/>
    <property type="match status" value="1"/>
</dbReference>
<evidence type="ECO:0000313" key="14">
    <source>
        <dbReference type="EMBL" id="JAQ11184.1"/>
    </source>
</evidence>
<name>A0A0A9Z217_LYGHE</name>
<comment type="similarity">
    <text evidence="4 12">Belongs to the SRP68 family.</text>
</comment>
<evidence type="ECO:0000256" key="12">
    <source>
        <dbReference type="PIRNR" id="PIRNR038995"/>
    </source>
</evidence>
<evidence type="ECO:0000256" key="9">
    <source>
        <dbReference type="ARBA" id="ARBA00023242"/>
    </source>
</evidence>
<keyword evidence="10 12" id="KW-0687">Ribonucleoprotein</keyword>
<dbReference type="PANTHER" id="PTHR12860">
    <property type="entry name" value="SIGNAL RECOGNITION PARTICLE 68 KDA PROTEIN"/>
    <property type="match status" value="1"/>
</dbReference>
<evidence type="ECO:0000256" key="10">
    <source>
        <dbReference type="ARBA" id="ARBA00023274"/>
    </source>
</evidence>
<dbReference type="GO" id="GO:0008312">
    <property type="term" value="F:7S RNA binding"/>
    <property type="evidence" value="ECO:0007669"/>
    <property type="project" value="InterPro"/>
</dbReference>
<protein>
    <recommendedName>
        <fullName evidence="11 12">Signal recognition particle subunit SRP68</fullName>
        <shortName evidence="12">SRP68</shortName>
    </recommendedName>
</protein>
<accession>A0A0A9Z217</accession>
<reference evidence="14" key="3">
    <citation type="journal article" date="2016" name="Gigascience">
        <title>De novo construction of an expanded transcriptome assembly for the western tarnished plant bug, Lygus hesperus.</title>
        <authorList>
            <person name="Tassone E.E."/>
            <person name="Geib S.M."/>
            <person name="Hall B."/>
            <person name="Fabrick J.A."/>
            <person name="Brent C.S."/>
            <person name="Hull J.J."/>
        </authorList>
    </citation>
    <scope>NUCLEOTIDE SEQUENCE</scope>
</reference>
<evidence type="ECO:0000256" key="8">
    <source>
        <dbReference type="ARBA" id="ARBA00023135"/>
    </source>
</evidence>
<dbReference type="EMBL" id="GDHC01007445">
    <property type="protein sequence ID" value="JAQ11184.1"/>
    <property type="molecule type" value="Transcribed_RNA"/>
</dbReference>
<dbReference type="SUPFAM" id="SSF48452">
    <property type="entry name" value="TPR-like"/>
    <property type="match status" value="1"/>
</dbReference>